<feature type="disulfide bond" description="Alternate" evidence="14">
    <location>
        <begin position="101"/>
        <end position="198"/>
    </location>
</feature>
<dbReference type="FunFam" id="2.30.30.280:FF:000001">
    <property type="entry name" value="tRNA-specific 2-thiouridylase MnmA"/>
    <property type="match status" value="1"/>
</dbReference>
<dbReference type="Gene3D" id="3.40.50.620">
    <property type="entry name" value="HUPs"/>
    <property type="match status" value="1"/>
</dbReference>
<feature type="region of interest" description="Interaction with tRNA" evidence="14">
    <location>
        <begin position="148"/>
        <end position="150"/>
    </location>
</feature>
<dbReference type="InterPro" id="IPR046884">
    <property type="entry name" value="MnmA-like_central"/>
</dbReference>
<evidence type="ECO:0000256" key="14">
    <source>
        <dbReference type="HAMAP-Rule" id="MF_00144"/>
    </source>
</evidence>
<feature type="site" description="Interaction with tRNA" evidence="14">
    <location>
        <position position="343"/>
    </location>
</feature>
<dbReference type="GO" id="GO:0005524">
    <property type="term" value="F:ATP binding"/>
    <property type="evidence" value="ECO:0007669"/>
    <property type="project" value="UniProtKB-KW"/>
</dbReference>
<dbReference type="InterPro" id="IPR004506">
    <property type="entry name" value="MnmA-like"/>
</dbReference>
<dbReference type="GO" id="GO:0103016">
    <property type="term" value="F:tRNA-uridine 2-sulfurtransferase activity"/>
    <property type="evidence" value="ECO:0007669"/>
    <property type="project" value="UniProtKB-EC"/>
</dbReference>
<dbReference type="NCBIfam" id="TIGR00420">
    <property type="entry name" value="trmU"/>
    <property type="match status" value="1"/>
</dbReference>
<dbReference type="PANTHER" id="PTHR11933">
    <property type="entry name" value="TRNA 5-METHYLAMINOMETHYL-2-THIOURIDYLATE -METHYLTRANSFERASE"/>
    <property type="match status" value="1"/>
</dbReference>
<dbReference type="EC" id="2.8.1.13" evidence="3 14"/>
<evidence type="ECO:0000256" key="10">
    <source>
        <dbReference type="ARBA" id="ARBA00022840"/>
    </source>
</evidence>
<feature type="binding site" evidence="14">
    <location>
        <position position="37"/>
    </location>
    <ligand>
        <name>ATP</name>
        <dbReference type="ChEBI" id="CHEBI:30616"/>
    </ligand>
</feature>
<evidence type="ECO:0000259" key="15">
    <source>
        <dbReference type="Pfam" id="PF20258"/>
    </source>
</evidence>
<dbReference type="FunFam" id="2.40.30.10:FF:000023">
    <property type="entry name" value="tRNA-specific 2-thiouridylase MnmA"/>
    <property type="match status" value="1"/>
</dbReference>
<feature type="binding site" evidence="14">
    <location>
        <begin position="11"/>
        <end position="18"/>
    </location>
    <ligand>
        <name>ATP</name>
        <dbReference type="ChEBI" id="CHEBI:30616"/>
    </ligand>
</feature>
<dbReference type="GO" id="GO:0005737">
    <property type="term" value="C:cytoplasm"/>
    <property type="evidence" value="ECO:0007669"/>
    <property type="project" value="UniProtKB-SubCell"/>
</dbReference>
<dbReference type="PANTHER" id="PTHR11933:SF5">
    <property type="entry name" value="MITOCHONDRIAL TRNA-SPECIFIC 2-THIOURIDYLASE 1"/>
    <property type="match status" value="1"/>
</dbReference>
<keyword evidence="8 14" id="KW-0819">tRNA processing</keyword>
<keyword evidence="5 14" id="KW-0963">Cytoplasm</keyword>
<dbReference type="RefSeq" id="WP_136129990.1">
    <property type="nucleotide sequence ID" value="NZ_PDKU01000001.1"/>
</dbReference>
<dbReference type="NCBIfam" id="NF001138">
    <property type="entry name" value="PRK00143.1"/>
    <property type="match status" value="1"/>
</dbReference>
<dbReference type="Pfam" id="PF20258">
    <property type="entry name" value="tRNA_Me_trans_C"/>
    <property type="match status" value="1"/>
</dbReference>
<dbReference type="InterPro" id="IPR023382">
    <property type="entry name" value="MnmA-like_central_sf"/>
</dbReference>
<dbReference type="Gene3D" id="2.30.30.280">
    <property type="entry name" value="Adenine nucleotide alpha hydrolases-like domains"/>
    <property type="match status" value="1"/>
</dbReference>
<keyword evidence="7 14" id="KW-0808">Transferase</keyword>
<dbReference type="AlphaFoldDB" id="A0A2P5SWX2"/>
<evidence type="ECO:0000256" key="5">
    <source>
        <dbReference type="ARBA" id="ARBA00022490"/>
    </source>
</evidence>
<dbReference type="InterPro" id="IPR046885">
    <property type="entry name" value="MnmA-like_C"/>
</dbReference>
<evidence type="ECO:0000256" key="7">
    <source>
        <dbReference type="ARBA" id="ARBA00022679"/>
    </source>
</evidence>
<evidence type="ECO:0000256" key="12">
    <source>
        <dbReference type="ARBA" id="ARBA00023157"/>
    </source>
</evidence>
<dbReference type="Pfam" id="PF03054">
    <property type="entry name" value="tRNA_Me_trans"/>
    <property type="match status" value="1"/>
</dbReference>
<evidence type="ECO:0000256" key="6">
    <source>
        <dbReference type="ARBA" id="ARBA00022555"/>
    </source>
</evidence>
<evidence type="ECO:0000256" key="4">
    <source>
        <dbReference type="ARBA" id="ARBA00013805"/>
    </source>
</evidence>
<evidence type="ECO:0000256" key="3">
    <source>
        <dbReference type="ARBA" id="ARBA00011949"/>
    </source>
</evidence>
<evidence type="ECO:0000256" key="1">
    <source>
        <dbReference type="ARBA" id="ARBA00004496"/>
    </source>
</evidence>
<feature type="site" description="Interaction with tRNA" evidence="14">
    <location>
        <position position="127"/>
    </location>
</feature>
<feature type="binding site" evidence="14">
    <location>
        <position position="126"/>
    </location>
    <ligand>
        <name>ATP</name>
        <dbReference type="ChEBI" id="CHEBI:30616"/>
    </ligand>
</feature>
<reference evidence="17 18" key="1">
    <citation type="journal article" date="2018" name="Genome Biol. Evol.">
        <title>Cladogenesis and Genomic Streamlining in Extracellular Endosymbionts of Tropical Stink Bugs.</title>
        <authorList>
            <person name="Otero-Bravo A."/>
            <person name="Goffredi S."/>
            <person name="Sabree Z.L."/>
        </authorList>
    </citation>
    <scope>NUCLEOTIDE SEQUENCE [LARGE SCALE GENOMIC DNA]</scope>
    <source>
        <strain evidence="17 18">SoEL</strain>
    </source>
</reference>
<comment type="catalytic activity">
    <reaction evidence="13 14">
        <text>S-sulfanyl-L-cysteinyl-[protein] + uridine(34) in tRNA + AH2 + ATP = 2-thiouridine(34) in tRNA + L-cysteinyl-[protein] + A + AMP + diphosphate + H(+)</text>
        <dbReference type="Rhea" id="RHEA:47032"/>
        <dbReference type="Rhea" id="RHEA-COMP:10131"/>
        <dbReference type="Rhea" id="RHEA-COMP:11726"/>
        <dbReference type="Rhea" id="RHEA-COMP:11727"/>
        <dbReference type="Rhea" id="RHEA-COMP:11728"/>
        <dbReference type="ChEBI" id="CHEBI:13193"/>
        <dbReference type="ChEBI" id="CHEBI:15378"/>
        <dbReference type="ChEBI" id="CHEBI:17499"/>
        <dbReference type="ChEBI" id="CHEBI:29950"/>
        <dbReference type="ChEBI" id="CHEBI:30616"/>
        <dbReference type="ChEBI" id="CHEBI:33019"/>
        <dbReference type="ChEBI" id="CHEBI:61963"/>
        <dbReference type="ChEBI" id="CHEBI:65315"/>
        <dbReference type="ChEBI" id="CHEBI:87170"/>
        <dbReference type="ChEBI" id="CHEBI:456215"/>
        <dbReference type="EC" id="2.8.1.13"/>
    </reaction>
</comment>
<keyword evidence="6 14" id="KW-0820">tRNA-binding</keyword>
<gene>
    <name evidence="14 17" type="primary">mnmA</name>
    <name evidence="17" type="ORF">CRV10_01045</name>
</gene>
<proteinExistence type="inferred from homology"/>
<keyword evidence="11 14" id="KW-0694">RNA-binding</keyword>
<evidence type="ECO:0000256" key="2">
    <source>
        <dbReference type="ARBA" id="ARBA00006191"/>
    </source>
</evidence>
<dbReference type="OrthoDB" id="9800696at2"/>
<sequence length="366" mass="41818">MFANKKKVIIGMSGGVDSSIAAWLLQKQNYYVEGLFMKNWEEDDKEGCSIKQDLADAQSICDKLGIYLHKINFAEEYWNYVFEPFLEGYRMGYTPNPDVICNKEIKFKLFLKFAMEELNADFIATGHYVRSQNNLKQNYLLRSIDIKKDQSYFLYTLNQYQIKKSLFPLGTIKKTQVRVLAKQLNFINAMKKDSTGICFIGKRKFSEFLKKYLPPSTGDIITTDGQIIGQHPGIMYYTLGQRKGLGIGGSKRSHNHPWYVVDKEVVHNRLIVAQGKCHPSLSSIGLIVHNLHWIDNKPIQTSFNCTVKTRYQQPDISCKILPFSNNCIKVIFNKPVLAVAPGQSAVFYIDQICLGGGIIKERLPKL</sequence>
<evidence type="ECO:0000313" key="18">
    <source>
        <dbReference type="Proteomes" id="UP000296144"/>
    </source>
</evidence>
<dbReference type="HAMAP" id="MF_00144">
    <property type="entry name" value="tRNA_thiouridyl_MnmA"/>
    <property type="match status" value="1"/>
</dbReference>
<keyword evidence="12 14" id="KW-1015">Disulfide bond</keyword>
<dbReference type="FunFam" id="3.40.50.620:FF:000004">
    <property type="entry name" value="tRNA-specific 2-thiouridylase MnmA"/>
    <property type="match status" value="1"/>
</dbReference>
<dbReference type="GO" id="GO:0002143">
    <property type="term" value="P:tRNA wobble position uridine thiolation"/>
    <property type="evidence" value="ECO:0007669"/>
    <property type="project" value="TreeGrafter"/>
</dbReference>
<feature type="active site" description="Nucleophile" evidence="14">
    <location>
        <position position="101"/>
    </location>
</feature>
<evidence type="ECO:0000259" key="16">
    <source>
        <dbReference type="Pfam" id="PF20259"/>
    </source>
</evidence>
<feature type="domain" description="tRNA-specific 2-thiouridylase MnmA-like C-terminal" evidence="15">
    <location>
        <begin position="285"/>
        <end position="359"/>
    </location>
</feature>
<dbReference type="Pfam" id="PF20259">
    <property type="entry name" value="tRNA_Me_trans_M"/>
    <property type="match status" value="1"/>
</dbReference>
<dbReference type="CDD" id="cd01998">
    <property type="entry name" value="MnmA_TRMU-like"/>
    <property type="match status" value="1"/>
</dbReference>
<comment type="subunit">
    <text evidence="14">Interacts with TusE.</text>
</comment>
<dbReference type="SUPFAM" id="SSF52402">
    <property type="entry name" value="Adenine nucleotide alpha hydrolases-like"/>
    <property type="match status" value="1"/>
</dbReference>
<dbReference type="EMBL" id="PDKU01000001">
    <property type="protein sequence ID" value="PPI86826.1"/>
    <property type="molecule type" value="Genomic_DNA"/>
</dbReference>
<comment type="function">
    <text evidence="14">Catalyzes the 2-thiolation of uridine at the wobble position (U34) of tRNA(Lys), tRNA(Glu) and tRNA(Gln), leading to the formation of s(2)U34, the first step of tRNA-mnm(5)s(2)U34 synthesis. Sulfur is provided by IscS, via a sulfur-relay system. Binds ATP and its substrate tRNAs.</text>
</comment>
<dbReference type="Gene3D" id="2.40.30.10">
    <property type="entry name" value="Translation factors"/>
    <property type="match status" value="1"/>
</dbReference>
<evidence type="ECO:0000313" key="17">
    <source>
        <dbReference type="EMBL" id="PPI86826.1"/>
    </source>
</evidence>
<comment type="similarity">
    <text evidence="2 14">Belongs to the MnmA/TRMU family.</text>
</comment>
<dbReference type="GO" id="GO:0000049">
    <property type="term" value="F:tRNA binding"/>
    <property type="evidence" value="ECO:0007669"/>
    <property type="project" value="UniProtKB-KW"/>
</dbReference>
<evidence type="ECO:0000256" key="13">
    <source>
        <dbReference type="ARBA" id="ARBA00051542"/>
    </source>
</evidence>
<dbReference type="Proteomes" id="UP000296144">
    <property type="component" value="Unassembled WGS sequence"/>
</dbReference>
<comment type="caution">
    <text evidence="17">The sequence shown here is derived from an EMBL/GenBank/DDBJ whole genome shotgun (WGS) entry which is preliminary data.</text>
</comment>
<keyword evidence="18" id="KW-1185">Reference proteome</keyword>
<feature type="active site" description="Cysteine persulfide intermediate" evidence="14">
    <location>
        <position position="198"/>
    </location>
</feature>
<organism evidence="17 18">
    <name type="scientific">Candidatus Pantoea edessiphila</name>
    <dbReference type="NCBI Taxonomy" id="2044610"/>
    <lineage>
        <taxon>Bacteria</taxon>
        <taxon>Pseudomonadati</taxon>
        <taxon>Pseudomonadota</taxon>
        <taxon>Gammaproteobacteria</taxon>
        <taxon>Enterobacterales</taxon>
        <taxon>Erwiniaceae</taxon>
        <taxon>Pantoea</taxon>
    </lineage>
</organism>
<dbReference type="InterPro" id="IPR014729">
    <property type="entry name" value="Rossmann-like_a/b/a_fold"/>
</dbReference>
<accession>A0A2P5SWX2</accession>
<evidence type="ECO:0000256" key="11">
    <source>
        <dbReference type="ARBA" id="ARBA00022884"/>
    </source>
</evidence>
<comment type="subcellular location">
    <subcellularLocation>
        <location evidence="1 14">Cytoplasm</location>
    </subcellularLocation>
</comment>
<evidence type="ECO:0000256" key="9">
    <source>
        <dbReference type="ARBA" id="ARBA00022741"/>
    </source>
</evidence>
<feature type="region of interest" description="Interaction with target base in tRNA" evidence="14">
    <location>
        <begin position="96"/>
        <end position="98"/>
    </location>
</feature>
<feature type="region of interest" description="Interaction with tRNA" evidence="14">
    <location>
        <begin position="310"/>
        <end position="311"/>
    </location>
</feature>
<feature type="domain" description="tRNA-specific 2-thiouridylase MnmA-like central" evidence="16">
    <location>
        <begin position="207"/>
        <end position="274"/>
    </location>
</feature>
<name>A0A2P5SWX2_9GAMM</name>
<evidence type="ECO:0000256" key="8">
    <source>
        <dbReference type="ARBA" id="ARBA00022694"/>
    </source>
</evidence>
<protein>
    <recommendedName>
        <fullName evidence="4 14">tRNA-specific 2-thiouridylase MnmA</fullName>
        <ecNumber evidence="3 14">2.8.1.13</ecNumber>
    </recommendedName>
</protein>
<keyword evidence="9 14" id="KW-0547">Nucleotide-binding</keyword>
<keyword evidence="10 14" id="KW-0067">ATP-binding</keyword>